<dbReference type="Proteomes" id="UP001054821">
    <property type="component" value="Chromosome 7"/>
</dbReference>
<sequence length="217" mass="24305">MKRHYDSLEALQLERQSMRLSDPKAITVRQIQNSTSSFRRQLWGRFSALLDRHLEENEVRLIAELLEPNSAADWNVIDYLVKYVSTPSEERINIPVPAAYVIKSASQYGLQVSKTWFLDRLKALGKFLTSLFDLFLMICFSKFFSTIWPGHSNNGAARDNPPSAEPATANSSTANPATAISHSTDNKNRRSANSDDLSAQIAAKGLKMLLEKCVNIG</sequence>
<protein>
    <submittedName>
        <fullName evidence="2">Uncharacterized protein</fullName>
    </submittedName>
</protein>
<dbReference type="EMBL" id="JAJFAZ020000007">
    <property type="protein sequence ID" value="KAI5319944.1"/>
    <property type="molecule type" value="Genomic_DNA"/>
</dbReference>
<evidence type="ECO:0000256" key="1">
    <source>
        <dbReference type="SAM" id="MobiDB-lite"/>
    </source>
</evidence>
<organism evidence="2 3">
    <name type="scientific">Prunus dulcis</name>
    <name type="common">Almond</name>
    <name type="synonym">Amygdalus dulcis</name>
    <dbReference type="NCBI Taxonomy" id="3755"/>
    <lineage>
        <taxon>Eukaryota</taxon>
        <taxon>Viridiplantae</taxon>
        <taxon>Streptophyta</taxon>
        <taxon>Embryophyta</taxon>
        <taxon>Tracheophyta</taxon>
        <taxon>Spermatophyta</taxon>
        <taxon>Magnoliopsida</taxon>
        <taxon>eudicotyledons</taxon>
        <taxon>Gunneridae</taxon>
        <taxon>Pentapetalae</taxon>
        <taxon>rosids</taxon>
        <taxon>fabids</taxon>
        <taxon>Rosales</taxon>
        <taxon>Rosaceae</taxon>
        <taxon>Amygdaloideae</taxon>
        <taxon>Amygdaleae</taxon>
        <taxon>Prunus</taxon>
    </lineage>
</organism>
<evidence type="ECO:0000313" key="2">
    <source>
        <dbReference type="EMBL" id="KAI5319944.1"/>
    </source>
</evidence>
<reference evidence="2 3" key="1">
    <citation type="journal article" date="2022" name="G3 (Bethesda)">
        <title>Whole-genome sequence and methylome profiling of the almond [Prunus dulcis (Mill.) D.A. Webb] cultivar 'Nonpareil'.</title>
        <authorList>
            <person name="D'Amico-Willman K.M."/>
            <person name="Ouma W.Z."/>
            <person name="Meulia T."/>
            <person name="Sideli G.M."/>
            <person name="Gradziel T.M."/>
            <person name="Fresnedo-Ramirez J."/>
        </authorList>
    </citation>
    <scope>NUCLEOTIDE SEQUENCE [LARGE SCALE GENOMIC DNA]</scope>
    <source>
        <strain evidence="2">Clone GOH B32 T37-40</strain>
    </source>
</reference>
<feature type="compositionally biased region" description="Low complexity" evidence="1">
    <location>
        <begin position="166"/>
        <end position="179"/>
    </location>
</feature>
<gene>
    <name evidence="2" type="ORF">L3X38_039652</name>
</gene>
<feature type="region of interest" description="Disordered" evidence="1">
    <location>
        <begin position="155"/>
        <end position="195"/>
    </location>
</feature>
<proteinExistence type="predicted"/>
<dbReference type="AlphaFoldDB" id="A0AAD4YSR4"/>
<comment type="caution">
    <text evidence="2">The sequence shown here is derived from an EMBL/GenBank/DDBJ whole genome shotgun (WGS) entry which is preliminary data.</text>
</comment>
<keyword evidence="3" id="KW-1185">Reference proteome</keyword>
<accession>A0AAD4YSR4</accession>
<evidence type="ECO:0000313" key="3">
    <source>
        <dbReference type="Proteomes" id="UP001054821"/>
    </source>
</evidence>
<name>A0AAD4YSR4_PRUDU</name>